<dbReference type="SUPFAM" id="SSF63825">
    <property type="entry name" value="YWTD domain"/>
    <property type="match status" value="1"/>
</dbReference>
<comment type="caution">
    <text evidence="2">The sequence shown here is derived from an EMBL/GenBank/DDBJ whole genome shotgun (WGS) entry which is preliminary data.</text>
</comment>
<reference evidence="2 3" key="1">
    <citation type="submission" date="2020-06" db="EMBL/GenBank/DDBJ databases">
        <authorList>
            <person name="Scott K."/>
        </authorList>
    </citation>
    <scope>NUCLEOTIDE SEQUENCE [LARGE SCALE GENOMIC DNA]</scope>
    <source>
        <strain evidence="2 3">HH1</strain>
    </source>
</reference>
<evidence type="ECO:0000313" key="2">
    <source>
        <dbReference type="EMBL" id="MBF6057276.1"/>
    </source>
</evidence>
<dbReference type="Proteomes" id="UP001193680">
    <property type="component" value="Unassembled WGS sequence"/>
</dbReference>
<dbReference type="Pfam" id="PF05787">
    <property type="entry name" value="PhoX"/>
    <property type="match status" value="2"/>
</dbReference>
<feature type="region of interest" description="Disordered" evidence="1">
    <location>
        <begin position="41"/>
        <end position="80"/>
    </location>
</feature>
<accession>A0ABS0BWS8</accession>
<sequence length="517" mass="56395">MSKKPFSKEEFSRRAFLGRSLQVAGTAMPIVVLSACNSSQSSTLSESVSNEDTDKMTDSQDSTNDVSQDTPQLDLTLRDTPDENGLYLPQGFSSRVIAESGLPIGDTGFLAPLPMFPDGSYSFVDPENEDGWIHVVNKEVPVVGGAIAIRFDKDANIIDAYQILHNTNTNCAGGFTPWGTWLSCEEVGSGTSWETHPLGEGTFDGVKYPIRHDQFGIFKHEAAVVDSLNKTIYLTEDQPDGCFYRFVAEDFQPWDGSVKGDLSKGKLQVAVVSANGNLLADTDLLSINNPPTLSIEWVNIPDYLAGYAPSAIADLIGGIGSLGVFAGDDYDYEPNNPTRYQVADATIFHGGEGCWYHQGKVYFTTKGDNRVWEYDVDTQGLSVLYDDDFYLDPVLTGVDNLIVESHHDHIVVAEDGGNLEAVVITPENELMPLVRLDPLGHAGSEITGLAFNPQRTRFYFNSQRGGSSGPVLGALVEYIPQDVQDQMDEYLLSQMPGNGGGITYEIYRDDGLPIFGS</sequence>
<keyword evidence="3" id="KW-1185">Reference proteome</keyword>
<dbReference type="PANTHER" id="PTHR35399">
    <property type="entry name" value="SLR8030 PROTEIN"/>
    <property type="match status" value="1"/>
</dbReference>
<gene>
    <name evidence="2" type="ORF">H8792_002880</name>
</gene>
<dbReference type="RefSeq" id="WP_185977429.1">
    <property type="nucleotide sequence ID" value="NZ_JACBGI020000003.1"/>
</dbReference>
<dbReference type="EMBL" id="JACBGI020000003">
    <property type="protein sequence ID" value="MBF6057276.1"/>
    <property type="molecule type" value="Genomic_DNA"/>
</dbReference>
<dbReference type="PANTHER" id="PTHR35399:SF4">
    <property type="entry name" value="MEMBRANE PROTEIN"/>
    <property type="match status" value="1"/>
</dbReference>
<name>A0ABS0BWS8_9GAMM</name>
<reference evidence="2 3" key="2">
    <citation type="submission" date="2020-11" db="EMBL/GenBank/DDBJ databases">
        <title>Sulfur oxidizing isolate from Hospital Hole Sinkhole.</title>
        <authorList>
            <person name="Scott K.M."/>
        </authorList>
    </citation>
    <scope>NUCLEOTIDE SEQUENCE [LARGE SCALE GENOMIC DNA]</scope>
    <source>
        <strain evidence="2 3">HH1</strain>
    </source>
</reference>
<proteinExistence type="predicted"/>
<dbReference type="InterPro" id="IPR008557">
    <property type="entry name" value="PhoX"/>
</dbReference>
<evidence type="ECO:0000256" key="1">
    <source>
        <dbReference type="SAM" id="MobiDB-lite"/>
    </source>
</evidence>
<organism evidence="2 3">
    <name type="scientific">Thiomicrorhabdus heinhorstiae</name>
    <dbReference type="NCBI Taxonomy" id="2748010"/>
    <lineage>
        <taxon>Bacteria</taxon>
        <taxon>Pseudomonadati</taxon>
        <taxon>Pseudomonadota</taxon>
        <taxon>Gammaproteobacteria</taxon>
        <taxon>Thiotrichales</taxon>
        <taxon>Piscirickettsiaceae</taxon>
        <taxon>Thiomicrorhabdus</taxon>
    </lineage>
</organism>
<protein>
    <submittedName>
        <fullName evidence="2">DUF839 domain-containing protein</fullName>
    </submittedName>
</protein>
<evidence type="ECO:0000313" key="3">
    <source>
        <dbReference type="Proteomes" id="UP001193680"/>
    </source>
</evidence>
<feature type="compositionally biased region" description="Polar residues" evidence="1">
    <location>
        <begin position="59"/>
        <end position="73"/>
    </location>
</feature>